<dbReference type="Pfam" id="PF14895">
    <property type="entry name" value="PPPI_inhib"/>
    <property type="match status" value="1"/>
</dbReference>
<dbReference type="PANTHER" id="PTHR21055:SF3">
    <property type="entry name" value="PROTEIN PHOSPHATASE 1 REGULATORY SUBUNIT 36"/>
    <property type="match status" value="1"/>
</dbReference>
<evidence type="ECO:0000313" key="2">
    <source>
        <dbReference type="EMBL" id="KAL1504735.1"/>
    </source>
</evidence>
<proteinExistence type="predicted"/>
<reference evidence="2 3" key="1">
    <citation type="journal article" date="2024" name="Science">
        <title>Giant polyketide synthase enzymes in the biosynthesis of giant marine polyether toxins.</title>
        <authorList>
            <person name="Fallon T.R."/>
            <person name="Shende V.V."/>
            <person name="Wierzbicki I.H."/>
            <person name="Pendleton A.L."/>
            <person name="Watervoot N.F."/>
            <person name="Auber R.P."/>
            <person name="Gonzalez D.J."/>
            <person name="Wisecaver J.H."/>
            <person name="Moore B.S."/>
        </authorList>
    </citation>
    <scope>NUCLEOTIDE SEQUENCE [LARGE SCALE GENOMIC DNA]</scope>
    <source>
        <strain evidence="2 3">12B1</strain>
    </source>
</reference>
<gene>
    <name evidence="2" type="ORF">AB1Y20_008513</name>
</gene>
<feature type="compositionally biased region" description="Basic and acidic residues" evidence="1">
    <location>
        <begin position="327"/>
        <end position="337"/>
    </location>
</feature>
<dbReference type="AlphaFoldDB" id="A0AB34IRQ5"/>
<protein>
    <submittedName>
        <fullName evidence="2">Uncharacterized protein</fullName>
    </submittedName>
</protein>
<comment type="caution">
    <text evidence="2">The sequence shown here is derived from an EMBL/GenBank/DDBJ whole genome shotgun (WGS) entry which is preliminary data.</text>
</comment>
<accession>A0AB34IRQ5</accession>
<feature type="region of interest" description="Disordered" evidence="1">
    <location>
        <begin position="132"/>
        <end position="152"/>
    </location>
</feature>
<dbReference type="GO" id="GO:0019902">
    <property type="term" value="F:phosphatase binding"/>
    <property type="evidence" value="ECO:0007669"/>
    <property type="project" value="InterPro"/>
</dbReference>
<dbReference type="EMBL" id="JBGBPQ010000019">
    <property type="protein sequence ID" value="KAL1504735.1"/>
    <property type="molecule type" value="Genomic_DNA"/>
</dbReference>
<sequence>MIVPRYLYVLGRGRYAPVDCPLHSFVGPTCPLHFHSTLNSTHFNLCGVRRSTRRVPHVFRRRRQQGRMSKAHATLKESLTKNKGMVLQAMANKLSNKFKAFCRTDMMDNFLIACIEYFAVFFEVQKQRTPPPVTEEAKNATGSQQHPATPPIKVDPKLEIEMHSKLRVMATVYAGILLKHSNYANTQQERQFFESLYDFSARVMFVNNDRKRWQMIENELSRVFRSEHFNLTLRKNEQSARGGGARGGQRDLHTNGARASRPTKAHHSSIHQALLIRSPIISTIFPTAKERAQRAADLLQGEDIDIDVSQMPTSAPQHRHLSPAASREARREEEELRLQNTLGRGLEGEEAMDAEIAMAESSFDALAAKP</sequence>
<name>A0AB34IRQ5_PRYPA</name>
<evidence type="ECO:0000256" key="1">
    <source>
        <dbReference type="SAM" id="MobiDB-lite"/>
    </source>
</evidence>
<evidence type="ECO:0000313" key="3">
    <source>
        <dbReference type="Proteomes" id="UP001515480"/>
    </source>
</evidence>
<feature type="region of interest" description="Disordered" evidence="1">
    <location>
        <begin position="309"/>
        <end position="348"/>
    </location>
</feature>
<dbReference type="PANTHER" id="PTHR21055">
    <property type="entry name" value="PROTEIN PHOSPHATASE 1 REGULATORY SUBUNIT 36"/>
    <property type="match status" value="1"/>
</dbReference>
<organism evidence="2 3">
    <name type="scientific">Prymnesium parvum</name>
    <name type="common">Toxic golden alga</name>
    <dbReference type="NCBI Taxonomy" id="97485"/>
    <lineage>
        <taxon>Eukaryota</taxon>
        <taxon>Haptista</taxon>
        <taxon>Haptophyta</taxon>
        <taxon>Prymnesiophyceae</taxon>
        <taxon>Prymnesiales</taxon>
        <taxon>Prymnesiaceae</taxon>
        <taxon>Prymnesium</taxon>
    </lineage>
</organism>
<dbReference type="InterPro" id="IPR026142">
    <property type="entry name" value="Pro_pase_1_reg_su_36"/>
</dbReference>
<keyword evidence="3" id="KW-1185">Reference proteome</keyword>
<dbReference type="Proteomes" id="UP001515480">
    <property type="component" value="Unassembled WGS sequence"/>
</dbReference>
<feature type="region of interest" description="Disordered" evidence="1">
    <location>
        <begin position="236"/>
        <end position="269"/>
    </location>
</feature>